<proteinExistence type="inferred from homology"/>
<evidence type="ECO:0000259" key="13">
    <source>
        <dbReference type="PROSITE" id="PS50929"/>
    </source>
</evidence>
<dbReference type="GO" id="GO:0005524">
    <property type="term" value="F:ATP binding"/>
    <property type="evidence" value="ECO:0007669"/>
    <property type="project" value="UniProtKB-KW"/>
</dbReference>
<evidence type="ECO:0000256" key="8">
    <source>
        <dbReference type="ARBA" id="ARBA00023136"/>
    </source>
</evidence>
<evidence type="ECO:0000256" key="4">
    <source>
        <dbReference type="ARBA" id="ARBA00022741"/>
    </source>
</evidence>
<keyword evidence="3 11" id="KW-0812">Transmembrane</keyword>
<dbReference type="SUPFAM" id="SSF90123">
    <property type="entry name" value="ABC transporter transmembrane region"/>
    <property type="match status" value="2"/>
</dbReference>
<feature type="domain" description="ABC transmembrane type-1" evidence="13">
    <location>
        <begin position="667"/>
        <end position="937"/>
    </location>
</feature>
<dbReference type="PROSITE" id="PS50929">
    <property type="entry name" value="ABC_TM1F"/>
    <property type="match status" value="2"/>
</dbReference>
<feature type="transmembrane region" description="Helical" evidence="11">
    <location>
        <begin position="159"/>
        <end position="176"/>
    </location>
</feature>
<keyword evidence="8 11" id="KW-0472">Membrane</keyword>
<dbReference type="Pfam" id="PF00664">
    <property type="entry name" value="ABC_membrane"/>
    <property type="match status" value="2"/>
</dbReference>
<feature type="domain" description="ABC transmembrane type-1" evidence="13">
    <location>
        <begin position="40"/>
        <end position="322"/>
    </location>
</feature>
<evidence type="ECO:0000256" key="1">
    <source>
        <dbReference type="ARBA" id="ARBA00004429"/>
    </source>
</evidence>
<feature type="transmembrane region" description="Helical" evidence="11">
    <location>
        <begin position="660"/>
        <end position="682"/>
    </location>
</feature>
<feature type="transmembrane region" description="Helical" evidence="11">
    <location>
        <begin position="297"/>
        <end position="321"/>
    </location>
</feature>
<feature type="transmembrane region" description="Helical" evidence="11">
    <location>
        <begin position="182"/>
        <end position="201"/>
    </location>
</feature>
<feature type="transmembrane region" description="Helical" evidence="11">
    <location>
        <begin position="39"/>
        <end position="64"/>
    </location>
</feature>
<dbReference type="Proteomes" id="UP000625574">
    <property type="component" value="Unassembled WGS sequence"/>
</dbReference>
<name>A0ABS0VXU2_9CORY</name>
<organism evidence="14 15">
    <name type="scientific">Corynebacterium marambiense</name>
    <dbReference type="NCBI Taxonomy" id="2765364"/>
    <lineage>
        <taxon>Bacteria</taxon>
        <taxon>Bacillati</taxon>
        <taxon>Actinomycetota</taxon>
        <taxon>Actinomycetes</taxon>
        <taxon>Mycobacteriales</taxon>
        <taxon>Corynebacteriaceae</taxon>
        <taxon>Corynebacterium</taxon>
    </lineage>
</organism>
<keyword evidence="6" id="KW-1278">Translocase</keyword>
<feature type="domain" description="ABC transporter" evidence="12">
    <location>
        <begin position="355"/>
        <end position="588"/>
    </location>
</feature>
<reference evidence="14 15" key="1">
    <citation type="submission" date="2020-12" db="EMBL/GenBank/DDBJ databases">
        <title>Genome public.</title>
        <authorList>
            <person name="Sun Q."/>
        </authorList>
    </citation>
    <scope>NUCLEOTIDE SEQUENCE [LARGE SCALE GENOMIC DNA]</scope>
    <source>
        <strain evidence="14 15">CCM 8864</strain>
    </source>
</reference>
<feature type="transmembrane region" description="Helical" evidence="11">
    <location>
        <begin position="263"/>
        <end position="285"/>
    </location>
</feature>
<dbReference type="InterPro" id="IPR036640">
    <property type="entry name" value="ABC1_TM_sf"/>
</dbReference>
<feature type="domain" description="ABC transporter" evidence="12">
    <location>
        <begin position="968"/>
        <end position="1201"/>
    </location>
</feature>
<dbReference type="PROSITE" id="PS50893">
    <property type="entry name" value="ABC_TRANSPORTER_2"/>
    <property type="match status" value="2"/>
</dbReference>
<dbReference type="Gene3D" id="1.20.1560.10">
    <property type="entry name" value="ABC transporter type 1, transmembrane domain"/>
    <property type="match status" value="2"/>
</dbReference>
<feature type="region of interest" description="Disordered" evidence="10">
    <location>
        <begin position="1"/>
        <end position="22"/>
    </location>
</feature>
<feature type="transmembrane region" description="Helical" evidence="11">
    <location>
        <begin position="770"/>
        <end position="789"/>
    </location>
</feature>
<dbReference type="PANTHER" id="PTHR24221:SF654">
    <property type="entry name" value="ATP-BINDING CASSETTE SUB-FAMILY B MEMBER 6"/>
    <property type="match status" value="1"/>
</dbReference>
<feature type="transmembrane region" description="Helical" evidence="11">
    <location>
        <begin position="901"/>
        <end position="922"/>
    </location>
</feature>
<dbReference type="InterPro" id="IPR003439">
    <property type="entry name" value="ABC_transporter-like_ATP-bd"/>
</dbReference>
<sequence>MTQTCGPDADDTAGSPDTAHYPPPGTSVGVLIGRQKPRLIASGVLSVFGAFAGLVPYLVIYFLARDLLVGEQQTDNVSFLVAVAAAGVVGKALLRMAANNVAHVAAYRALADIRLALAERLARMPLARAQARSSGEVKKVFQDDVEQLELGLSHAIPDIAASVTVPVTTLIIMFVIDWRMALAALAVVLGVVGCVALAVTASKDLMERESDVKKRLNVEAVSFVRGIRVIRGFVGSTFLFDGIRDAIVASEDIELDKTERGRVGAAGAATLVAISIIVILPLGLWLYHSGSLEPQDFVFFILVGVGFAQPLMSLTLSAAVLQYQIEAGLKNISGFLEEPDLPVPPTPATRDGSRIELRGARVTYGETDVVKDIDLVIEPGERVAVIGGSGAGKSTLLRIIARFIDVSAGKVTFGGTDVRELDPAELSRAIAFVQQDDYIFNDSVLENIRLARPDATDEEVKSAGRRARVTEFIDELDRGWDTVLGAAGANLSGGQRQRISIARALLADSPVVMLDEVTASLDATNERSVVAALAELQQGRTVITVAHRLGSLTGYDRILVMDDGRIVADGDHENLSTSSETYRRLWRDFVAVDNWGMQAGDGHPAAAPASPPVARAAETTLDGGFADHTPPVRNLTGLSPVGQWFAMLGTHRGQLWRAGLWRLLLEGFFTSAPMIVVFFSLLRVLDQTLTTSDVLALTGGLILIFLARLTTGIGVAKHWWPIAFRAIADLRRSVLRRLTRAPLGVFDRMDAGRTTTLIVSELALVDFINLPAKLIIAVVQPVLITIALFSLDWRLAAAALIGVPFFLLTLKVTDRAHEATFIDVTAARQQANSALLEFCRGTAVLRAFPDAPQAQIYRSRVEALRRASVRMAVRTSPTTTLGTIALEAGFVVMLWLGATLFIGGTVSATTLLLFLILALNMYRPFQELLELSAYRHQQERIAQSLAEVWDTPELPEPENPRIPVDSTVEVDGVTFGYNDRDILRDVSFTAQPGTVTAVIGPSGAGKSTVVNLVARFFDPGSGSIRIGGVDLRDMDAATRRETISTVYQDVYLFPVSIRDNLTIGSPGITDGEVWEALARAEASDFVAVLPDGLDTILTDGGTNLSGGQRQRLSIARALLKDSPVLLLDEAVAAVDPGTERRIQAAVNRLINGRTVLVIAHRLNTIRTVDQIVVLADGRVDGAGPHEEIVGTSPVYRELLGLPEQPTNTAGAQNDHDRK</sequence>
<accession>A0ABS0VXU2</accession>
<evidence type="ECO:0000256" key="5">
    <source>
        <dbReference type="ARBA" id="ARBA00022840"/>
    </source>
</evidence>
<dbReference type="PROSITE" id="PS00211">
    <property type="entry name" value="ABC_TRANSPORTER_1"/>
    <property type="match status" value="2"/>
</dbReference>
<dbReference type="InterPro" id="IPR003593">
    <property type="entry name" value="AAA+_ATPase"/>
</dbReference>
<dbReference type="InterPro" id="IPR017871">
    <property type="entry name" value="ABC_transporter-like_CS"/>
</dbReference>
<dbReference type="Gene3D" id="3.40.50.300">
    <property type="entry name" value="P-loop containing nucleotide triphosphate hydrolases"/>
    <property type="match status" value="2"/>
</dbReference>
<dbReference type="CDD" id="cd07346">
    <property type="entry name" value="ABC_6TM_exporters"/>
    <property type="match status" value="1"/>
</dbReference>
<keyword evidence="5 14" id="KW-0067">ATP-binding</keyword>
<evidence type="ECO:0000313" key="15">
    <source>
        <dbReference type="Proteomes" id="UP000625574"/>
    </source>
</evidence>
<comment type="subcellular location">
    <subcellularLocation>
        <location evidence="1">Cell inner membrane</location>
        <topology evidence="1">Multi-pass membrane protein</topology>
    </subcellularLocation>
</comment>
<dbReference type="SUPFAM" id="SSF52540">
    <property type="entry name" value="P-loop containing nucleoside triphosphate hydrolases"/>
    <property type="match status" value="2"/>
</dbReference>
<evidence type="ECO:0000259" key="12">
    <source>
        <dbReference type="PROSITE" id="PS50893"/>
    </source>
</evidence>
<evidence type="ECO:0000256" key="6">
    <source>
        <dbReference type="ARBA" id="ARBA00022967"/>
    </source>
</evidence>
<dbReference type="Pfam" id="PF00005">
    <property type="entry name" value="ABC_tran"/>
    <property type="match status" value="2"/>
</dbReference>
<dbReference type="InterPro" id="IPR039421">
    <property type="entry name" value="Type_1_exporter"/>
</dbReference>
<evidence type="ECO:0000256" key="7">
    <source>
        <dbReference type="ARBA" id="ARBA00022989"/>
    </source>
</evidence>
<keyword evidence="2" id="KW-1003">Cell membrane</keyword>
<evidence type="ECO:0000256" key="3">
    <source>
        <dbReference type="ARBA" id="ARBA00022692"/>
    </source>
</evidence>
<feature type="transmembrane region" description="Helical" evidence="11">
    <location>
        <begin position="694"/>
        <end position="716"/>
    </location>
</feature>
<feature type="transmembrane region" description="Helical" evidence="11">
    <location>
        <begin position="76"/>
        <end position="94"/>
    </location>
</feature>
<keyword evidence="2" id="KW-0997">Cell inner membrane</keyword>
<dbReference type="InterPro" id="IPR027417">
    <property type="entry name" value="P-loop_NTPase"/>
</dbReference>
<comment type="similarity">
    <text evidence="9">Belongs to the ABC transporter superfamily. Siderophore-Fe(3+) uptake transporter (SIUT) (TC 3.A.1.21) family.</text>
</comment>
<dbReference type="EMBL" id="JAEIOT010000016">
    <property type="protein sequence ID" value="MBI9001601.1"/>
    <property type="molecule type" value="Genomic_DNA"/>
</dbReference>
<evidence type="ECO:0000256" key="9">
    <source>
        <dbReference type="ARBA" id="ARBA00023455"/>
    </source>
</evidence>
<evidence type="ECO:0000256" key="11">
    <source>
        <dbReference type="SAM" id="Phobius"/>
    </source>
</evidence>
<evidence type="ECO:0000256" key="2">
    <source>
        <dbReference type="ARBA" id="ARBA00022519"/>
    </source>
</evidence>
<gene>
    <name evidence="14" type="ORF">JDV76_11615</name>
</gene>
<keyword evidence="4" id="KW-0547">Nucleotide-binding</keyword>
<dbReference type="InterPro" id="IPR011527">
    <property type="entry name" value="ABC1_TM_dom"/>
</dbReference>
<keyword evidence="15" id="KW-1185">Reference proteome</keyword>
<evidence type="ECO:0000313" key="14">
    <source>
        <dbReference type="EMBL" id="MBI9001601.1"/>
    </source>
</evidence>
<comment type="caution">
    <text evidence="14">The sequence shown here is derived from an EMBL/GenBank/DDBJ whole genome shotgun (WGS) entry which is preliminary data.</text>
</comment>
<dbReference type="PANTHER" id="PTHR24221">
    <property type="entry name" value="ATP-BINDING CASSETTE SUB-FAMILY B"/>
    <property type="match status" value="1"/>
</dbReference>
<dbReference type="SMART" id="SM00382">
    <property type="entry name" value="AAA"/>
    <property type="match status" value="2"/>
</dbReference>
<protein>
    <submittedName>
        <fullName evidence="14">ABC transporter ATP-binding protein</fullName>
    </submittedName>
</protein>
<dbReference type="RefSeq" id="WP_198737067.1">
    <property type="nucleotide sequence ID" value="NZ_JAEIOT010000016.1"/>
</dbReference>
<feature type="transmembrane region" description="Helical" evidence="11">
    <location>
        <begin position="795"/>
        <end position="813"/>
    </location>
</feature>
<keyword evidence="7 11" id="KW-1133">Transmembrane helix</keyword>
<evidence type="ECO:0000256" key="10">
    <source>
        <dbReference type="SAM" id="MobiDB-lite"/>
    </source>
</evidence>